<organism evidence="2">
    <name type="scientific">Arabidopsis thaliana</name>
    <name type="common">Mouse-ear cress</name>
    <dbReference type="NCBI Taxonomy" id="3702"/>
    <lineage>
        <taxon>Eukaryota</taxon>
        <taxon>Viridiplantae</taxon>
        <taxon>Streptophyta</taxon>
        <taxon>Embryophyta</taxon>
        <taxon>Tracheophyta</taxon>
        <taxon>Spermatophyta</taxon>
        <taxon>Magnoliopsida</taxon>
        <taxon>eudicotyledons</taxon>
        <taxon>Gunneridae</taxon>
        <taxon>Pentapetalae</taxon>
        <taxon>rosids</taxon>
        <taxon>malvids</taxon>
        <taxon>Brassicales</taxon>
        <taxon>Brassicaceae</taxon>
        <taxon>Camelineae</taxon>
        <taxon>Arabidopsis</taxon>
    </lineage>
</organism>
<dbReference type="PANTHER" id="PTHR34356:SF3">
    <property type="entry name" value="EXPRESSED PROTEIN"/>
    <property type="match status" value="1"/>
</dbReference>
<name>Q9LN90_ARATH</name>
<evidence type="ECO:0000256" key="1">
    <source>
        <dbReference type="SAM" id="MobiDB-lite"/>
    </source>
</evidence>
<dbReference type="AlphaFoldDB" id="Q9LN90"/>
<proteinExistence type="predicted"/>
<protein>
    <submittedName>
        <fullName evidence="2">T12C24.7</fullName>
    </submittedName>
</protein>
<dbReference type="EMBL" id="AC025417">
    <property type="protein sequence ID" value="AAF88099.1"/>
    <property type="molecule type" value="Genomic_DNA"/>
</dbReference>
<dbReference type="GO" id="GO:0005634">
    <property type="term" value="C:nucleus"/>
    <property type="evidence" value="ECO:0000314"/>
    <property type="project" value="TAIR"/>
</dbReference>
<reference key="1">
    <citation type="journal article" date="2000" name="Nature">
        <title>Sequence and analysis of chromosome 1 of the plant Arabidopsis thaliana.</title>
        <authorList>
            <person name="Theologis A."/>
            <person name="Ecker J.R."/>
            <person name="Palm C.J."/>
            <person name="Federspiel N.A."/>
            <person name="Kaul S."/>
            <person name="White O."/>
            <person name="Alonso J."/>
            <person name="Altafi H."/>
            <person name="Araujo R."/>
            <person name="Bowman C.L."/>
            <person name="Brooks S.Y."/>
            <person name="Buehler E."/>
            <person name="Chan A."/>
            <person name="Chao Q."/>
            <person name="Chen H."/>
            <person name="Cheuk R.F."/>
            <person name="Chin C.W."/>
            <person name="Chung M.K."/>
            <person name="Conn L."/>
            <person name="Conway A.B."/>
            <person name="Conway A.R."/>
            <person name="Creasy T.H."/>
            <person name="Dewar K."/>
            <person name="Dunn P."/>
            <person name="Etgu P."/>
            <person name="Feldblyum T.V."/>
            <person name="Feng J."/>
            <person name="Fong B."/>
            <person name="Fujii C.Y."/>
            <person name="Gill J.E."/>
            <person name="Goldsmith A.D."/>
            <person name="Haas B."/>
            <person name="Hansen N.F."/>
            <person name="Hughes B."/>
            <person name="Huizar L."/>
            <person name="Hunter J.L."/>
            <person name="Jenkins J."/>
            <person name="Johnson-Hopson C."/>
            <person name="Khan S."/>
            <person name="Khaykin E."/>
            <person name="Kim C.J."/>
            <person name="Koo H.L."/>
            <person name="Kremenetskaia I."/>
            <person name="Kurtz D.B."/>
            <person name="Kwan A."/>
            <person name="Lam B."/>
            <person name="Langin-Hooper S."/>
            <person name="Lee A."/>
            <person name="Lee J.M."/>
            <person name="Lenz C.A."/>
            <person name="Li J.H."/>
            <person name="Li Y."/>
            <person name="Lin X."/>
            <person name="Liu S.X."/>
            <person name="Liu Z.A."/>
            <person name="Luros J.S."/>
            <person name="Maiti R."/>
            <person name="Marziali A."/>
            <person name="Militscher J."/>
            <person name="Miranda M."/>
            <person name="Nguyen M."/>
            <person name="Nierman W.C."/>
            <person name="Osborne B.I."/>
            <person name="Pai G."/>
            <person name="Peterson J."/>
            <person name="Pham P.K."/>
            <person name="Rizzo M."/>
            <person name="Rooney T."/>
            <person name="Rowley D."/>
            <person name="Sakano H."/>
            <person name="Salzberg S.L."/>
            <person name="Schwartz J.R."/>
            <person name="Shinn P."/>
            <person name="Southwick A.M."/>
            <person name="Sun H."/>
            <person name="Tallon L.J."/>
            <person name="Tambunga G."/>
            <person name="Toriumi M.J."/>
            <person name="Town C.D."/>
            <person name="Utterback T."/>
            <person name="Van Aken S."/>
            <person name="Vaysberg M."/>
            <person name="Vysotskaia V.S."/>
            <person name="Walker M."/>
            <person name="Wu D."/>
            <person name="Yu G."/>
            <person name="Fraser C.M."/>
            <person name="Venter J.C."/>
            <person name="Davis R.W."/>
        </authorList>
    </citation>
    <scope>NUCLEOTIDE SEQUENCE [LARGE SCALE GENOMIC DNA]</scope>
    <source>
        <strain>cv. Columbia</strain>
    </source>
</reference>
<feature type="compositionally biased region" description="Basic and acidic residues" evidence="1">
    <location>
        <begin position="193"/>
        <end position="217"/>
    </location>
</feature>
<reference evidence="2" key="4">
    <citation type="submission" date="2001-01" db="EMBL/GenBank/DDBJ databases">
        <authorList>
            <person name="Shinn P."/>
            <person name="Brooks S."/>
            <person name="Buehler E."/>
            <person name="Chao Q."/>
            <person name="Johnson-Hopson C."/>
            <person name="Khan S."/>
            <person name="Kim C."/>
            <person name="Altafi H."/>
            <person name="Bei B."/>
            <person name="Chin C."/>
            <person name="Chiou J."/>
            <person name="Choi E."/>
            <person name="Conn L."/>
            <person name="Conway A."/>
            <person name="Gonzalez A."/>
            <person name="Hansen N."/>
            <person name="Howing B."/>
            <person name="Koo T."/>
            <person name="Lam B."/>
            <person name="Lee J."/>
            <person name="Lenz C."/>
            <person name="Li J."/>
            <person name="Liu A."/>
            <person name="Liu J."/>
            <person name="Liu S."/>
            <person name="Mukharsky N."/>
            <person name="Nguyen M."/>
            <person name="Palm C."/>
            <person name="Pham P."/>
            <person name="Sakano H."/>
            <person name="Schwartz J."/>
            <person name="Southwick A."/>
            <person name="Thaveri A."/>
            <person name="Toriumi M."/>
            <person name="Vaysberg M."/>
            <person name="Yu G."/>
            <person name="Davis R."/>
            <person name="Federspiel N."/>
            <person name="Theologis A."/>
            <person name="Ecker J."/>
        </authorList>
    </citation>
    <scope>NUCLEOTIDE SEQUENCE</scope>
</reference>
<dbReference type="TAIR" id="AT1G12530"/>
<feature type="compositionally biased region" description="Basic and acidic residues" evidence="1">
    <location>
        <begin position="227"/>
        <end position="255"/>
    </location>
</feature>
<reference evidence="2" key="2">
    <citation type="submission" date="2000-07" db="EMBL/GenBank/DDBJ databases">
        <title>Genomic sequence for Arabidopsis thaliana BAC T12C24 from chromosome I.</title>
        <authorList>
            <person name="Chao Q."/>
            <person name="Brooks S."/>
            <person name="Buehler E."/>
            <person name="Johnson-Hopson C."/>
            <person name="Khan S."/>
            <person name="Kim C."/>
            <person name="Shinn P."/>
            <person name="Altafi H."/>
            <person name="Bei Q."/>
            <person name="Chin C."/>
            <person name="Chiou J."/>
            <person name="Choi E."/>
            <person name="Conn L."/>
            <person name="Conway A."/>
            <person name="Gonzales A."/>
            <person name="Hansen N."/>
            <person name="Howng B."/>
            <person name="Koo T."/>
            <person name="Lam B."/>
            <person name="Lee J."/>
            <person name="Lenz C."/>
            <person name="Li J."/>
            <person name="Liu A."/>
            <person name="Liu K."/>
            <person name="Liu S."/>
            <person name="Mukharsky N."/>
            <person name="Nguyen M."/>
            <person name="Palm C."/>
            <person name="Pham P."/>
            <person name="Sakano H."/>
            <person name="Schwartz J."/>
            <person name="Southwick A."/>
            <person name="Thaveri A."/>
            <person name="Toriumi M."/>
            <person name="Vaysberg M."/>
            <person name="Yu G."/>
            <person name="Federspiel N.A."/>
            <person name="Theologis A."/>
            <person name="Ecker J.R."/>
        </authorList>
    </citation>
    <scope>NUCLEOTIDE SEQUENCE</scope>
</reference>
<dbReference type="PANTHER" id="PTHR34356">
    <property type="entry name" value="ANTIGENIC HEAT-STABLE PROTEIN"/>
    <property type="match status" value="1"/>
</dbReference>
<sequence>MARKISKEEVVEKLKDDGDFDRLRLKIIRRLKENVSPLSLSPSSSHCTSLLKQVIWLVVCKDKFELGLREVSLTVNWFDILLIAGIVFIVFEESLYLSIEWALSLAQLAVTGLQEDLRNNMISVVKESTSLKRHGAQNMKTRQLSDAIFEEVGSKMLSQLSDGLWGIIRSEDGMKNEIRETVQSVYATLSNPRGEKRGTSAREMEHKIPTPKKEARTDFNTSPASKQKQELIKGAVEDNKGEACSDDVQDNKGEAYNDDEEDPELPPGFG</sequence>
<evidence type="ECO:0000313" key="2">
    <source>
        <dbReference type="EMBL" id="AAF88099.1"/>
    </source>
</evidence>
<accession>Q9LN90</accession>
<dbReference type="ExpressionAtlas" id="Q9LN90">
    <property type="expression patterns" value="baseline and differential"/>
</dbReference>
<feature type="region of interest" description="Disordered" evidence="1">
    <location>
        <begin position="189"/>
        <end position="270"/>
    </location>
</feature>
<reference evidence="2" key="3">
    <citation type="submission" date="2000-07" db="EMBL/GenBank/DDBJ databases">
        <authorList>
            <person name="Cheuk R."/>
            <person name="Shinn P."/>
            <person name="Brooks S."/>
            <person name="Buehler E."/>
            <person name="Chao Q."/>
            <person name="Johnson-Hopson C."/>
            <person name="Khan S."/>
            <person name="Kim C."/>
            <person name="Altafi H."/>
            <person name="Bei B."/>
            <person name="Chin C."/>
            <person name="Chiou J."/>
            <person name="Choi E."/>
            <person name="Conn L."/>
            <person name="Conway A."/>
            <person name="Gonzalez A."/>
            <person name="Hansen N."/>
            <person name="Howing B."/>
            <person name="Koo T."/>
            <person name="Lam B."/>
            <person name="Lee J."/>
            <person name="Lenz C."/>
            <person name="Li J."/>
            <person name="Liu A."/>
            <person name="Liu J."/>
            <person name="Liu S."/>
            <person name="Mukharsky N."/>
            <person name="Nguyen M."/>
            <person name="Palm C."/>
            <person name="Pham P."/>
            <person name="Sakano H."/>
            <person name="Schwartz J."/>
            <person name="Southwick A."/>
            <person name="Thaveri A."/>
            <person name="Toriumi M."/>
            <person name="Vaysberg M."/>
            <person name="Yu G."/>
            <person name="Davis R."/>
            <person name="Federspiel N."/>
            <person name="Theologis A."/>
            <person name="Ecker J."/>
        </authorList>
    </citation>
    <scope>NUCLEOTIDE SEQUENCE</scope>
</reference>